<dbReference type="Proteomes" id="UP001208570">
    <property type="component" value="Unassembled WGS sequence"/>
</dbReference>
<proteinExistence type="predicted"/>
<dbReference type="AlphaFoldDB" id="A0AAD9IY36"/>
<evidence type="ECO:0000313" key="3">
    <source>
        <dbReference type="Proteomes" id="UP001208570"/>
    </source>
</evidence>
<reference evidence="2" key="1">
    <citation type="journal article" date="2023" name="Mol. Biol. Evol.">
        <title>Third-Generation Sequencing Reveals the Adaptive Role of the Epigenome in Three Deep-Sea Polychaetes.</title>
        <authorList>
            <person name="Perez M."/>
            <person name="Aroh O."/>
            <person name="Sun Y."/>
            <person name="Lan Y."/>
            <person name="Juniper S.K."/>
            <person name="Young C.R."/>
            <person name="Angers B."/>
            <person name="Qian P.Y."/>
        </authorList>
    </citation>
    <scope>NUCLEOTIDE SEQUENCE</scope>
    <source>
        <strain evidence="2">P08H-3</strain>
    </source>
</reference>
<comment type="caution">
    <text evidence="2">The sequence shown here is derived from an EMBL/GenBank/DDBJ whole genome shotgun (WGS) entry which is preliminary data.</text>
</comment>
<gene>
    <name evidence="2" type="ORF">LSH36_908g00006</name>
</gene>
<protein>
    <submittedName>
        <fullName evidence="2">Uncharacterized protein</fullName>
    </submittedName>
</protein>
<accession>A0AAD9IY36</accession>
<evidence type="ECO:0000313" key="2">
    <source>
        <dbReference type="EMBL" id="KAK2142834.1"/>
    </source>
</evidence>
<sequence>MMMSGLIACGSSLKLVLGQNTSATDLHLDKRNDILSTRRSCIVLNN</sequence>
<name>A0AAD9IY36_9ANNE</name>
<feature type="signal peptide" evidence="1">
    <location>
        <begin position="1"/>
        <end position="18"/>
    </location>
</feature>
<organism evidence="2 3">
    <name type="scientific">Paralvinella palmiformis</name>
    <dbReference type="NCBI Taxonomy" id="53620"/>
    <lineage>
        <taxon>Eukaryota</taxon>
        <taxon>Metazoa</taxon>
        <taxon>Spiralia</taxon>
        <taxon>Lophotrochozoa</taxon>
        <taxon>Annelida</taxon>
        <taxon>Polychaeta</taxon>
        <taxon>Sedentaria</taxon>
        <taxon>Canalipalpata</taxon>
        <taxon>Terebellida</taxon>
        <taxon>Terebelliformia</taxon>
        <taxon>Alvinellidae</taxon>
        <taxon>Paralvinella</taxon>
    </lineage>
</organism>
<dbReference type="EMBL" id="JAODUP010000908">
    <property type="protein sequence ID" value="KAK2142834.1"/>
    <property type="molecule type" value="Genomic_DNA"/>
</dbReference>
<keyword evidence="3" id="KW-1185">Reference proteome</keyword>
<feature type="chain" id="PRO_5042032286" evidence="1">
    <location>
        <begin position="19"/>
        <end position="46"/>
    </location>
</feature>
<keyword evidence="1" id="KW-0732">Signal</keyword>
<evidence type="ECO:0000256" key="1">
    <source>
        <dbReference type="SAM" id="SignalP"/>
    </source>
</evidence>